<evidence type="ECO:0000256" key="11">
    <source>
        <dbReference type="ARBA" id="ARBA00037117"/>
    </source>
</evidence>
<keyword evidence="5" id="KW-0643">Prostaglandin biosynthesis</keyword>
<comment type="catalytic activity">
    <reaction evidence="16">
        <text>prostaglandin H2 + [thioredoxin]-dithiol = prostaglandin F2alpha + [thioredoxin]-disulfide</text>
        <dbReference type="Rhea" id="RHEA:28214"/>
        <dbReference type="Rhea" id="RHEA-COMP:10698"/>
        <dbReference type="Rhea" id="RHEA-COMP:10700"/>
        <dbReference type="ChEBI" id="CHEBI:29950"/>
        <dbReference type="ChEBI" id="CHEBI:50058"/>
        <dbReference type="ChEBI" id="CHEBI:57404"/>
        <dbReference type="ChEBI" id="CHEBI:57405"/>
        <dbReference type="EC" id="1.11.1.20"/>
    </reaction>
</comment>
<evidence type="ECO:0000256" key="15">
    <source>
        <dbReference type="ARBA" id="ARBA00041838"/>
    </source>
</evidence>
<evidence type="ECO:0000313" key="18">
    <source>
        <dbReference type="EMBL" id="THD26906.1"/>
    </source>
</evidence>
<keyword evidence="7" id="KW-0521">NADP</keyword>
<organism evidence="18 19">
    <name type="scientific">Fasciola hepatica</name>
    <name type="common">Liver fluke</name>
    <dbReference type="NCBI Taxonomy" id="6192"/>
    <lineage>
        <taxon>Eukaryota</taxon>
        <taxon>Metazoa</taxon>
        <taxon>Spiralia</taxon>
        <taxon>Lophotrochozoa</taxon>
        <taxon>Platyhelminthes</taxon>
        <taxon>Trematoda</taxon>
        <taxon>Digenea</taxon>
        <taxon>Plagiorchiida</taxon>
        <taxon>Echinostomata</taxon>
        <taxon>Echinostomatoidea</taxon>
        <taxon>Fasciolidae</taxon>
        <taxon>Fasciola</taxon>
    </lineage>
</organism>
<evidence type="ECO:0000256" key="6">
    <source>
        <dbReference type="ARBA" id="ARBA00022832"/>
    </source>
</evidence>
<comment type="subcellular location">
    <subcellularLocation>
        <location evidence="1">Cytoplasm</location>
        <location evidence="1">Cytosol</location>
    </subcellularLocation>
</comment>
<dbReference type="FunFam" id="3.40.30.10:FF:000243">
    <property type="entry name" value="Prostamide/prostaglandin F synthase"/>
    <property type="match status" value="1"/>
</dbReference>
<keyword evidence="4" id="KW-0444">Lipid biosynthesis</keyword>
<dbReference type="Gene3D" id="3.40.30.10">
    <property type="entry name" value="Glutaredoxin"/>
    <property type="match status" value="1"/>
</dbReference>
<dbReference type="PANTHER" id="PTHR28630">
    <property type="match status" value="1"/>
</dbReference>
<keyword evidence="6" id="KW-0276">Fatty acid metabolism</keyword>
<proteinExistence type="inferred from homology"/>
<keyword evidence="2" id="KW-0963">Cytoplasm</keyword>
<dbReference type="AlphaFoldDB" id="A0A4E0RH11"/>
<accession>A0A4E0RH11</accession>
<evidence type="ECO:0000256" key="10">
    <source>
        <dbReference type="ARBA" id="ARBA00023160"/>
    </source>
</evidence>
<evidence type="ECO:0000256" key="17">
    <source>
        <dbReference type="ARBA" id="ARBA00048626"/>
    </source>
</evidence>
<evidence type="ECO:0000256" key="12">
    <source>
        <dbReference type="ARBA" id="ARBA00037965"/>
    </source>
</evidence>
<keyword evidence="8" id="KW-0560">Oxidoreductase</keyword>
<keyword evidence="19" id="KW-1185">Reference proteome</keyword>
<dbReference type="PANTHER" id="PTHR28630:SF29">
    <property type="entry name" value="PROSTAMIDE_PROSTAGLANDIN F SYNTHASE"/>
    <property type="match status" value="1"/>
</dbReference>
<dbReference type="GO" id="GO:0001516">
    <property type="term" value="P:prostaglandin biosynthetic process"/>
    <property type="evidence" value="ECO:0007669"/>
    <property type="project" value="UniProtKB-KW"/>
</dbReference>
<dbReference type="InterPro" id="IPR032801">
    <property type="entry name" value="PXL2A/B/C"/>
</dbReference>
<comment type="catalytic activity">
    <reaction evidence="17">
        <text>prostamide F2alpha + [thioredoxin]-disulfide = prostamide H2 + [thioredoxin]-dithiol</text>
        <dbReference type="Rhea" id="RHEA:26373"/>
        <dbReference type="Rhea" id="RHEA-COMP:10698"/>
        <dbReference type="Rhea" id="RHEA-COMP:10700"/>
        <dbReference type="ChEBI" id="CHEBI:29950"/>
        <dbReference type="ChEBI" id="CHEBI:50058"/>
        <dbReference type="ChEBI" id="CHEBI:53081"/>
        <dbReference type="ChEBI" id="CHEBI:53082"/>
        <dbReference type="EC" id="1.11.1.20"/>
    </reaction>
</comment>
<evidence type="ECO:0000256" key="16">
    <source>
        <dbReference type="ARBA" id="ARBA00047917"/>
    </source>
</evidence>
<keyword evidence="3" id="KW-0644">Prostaglandin metabolism</keyword>
<name>A0A4E0RH11_FASHE</name>
<evidence type="ECO:0000256" key="14">
    <source>
        <dbReference type="ARBA" id="ARBA00040768"/>
    </source>
</evidence>
<keyword evidence="9" id="KW-0443">Lipid metabolism</keyword>
<protein>
    <recommendedName>
        <fullName evidence="14">Prostamide/prostaglandin F synthase</fullName>
        <ecNumber evidence="13">1.11.1.20</ecNumber>
    </recommendedName>
    <alternativeName>
        <fullName evidence="15">Peroxiredoxin-like 2B</fullName>
    </alternativeName>
</protein>
<evidence type="ECO:0000256" key="5">
    <source>
        <dbReference type="ARBA" id="ARBA00022585"/>
    </source>
</evidence>
<evidence type="ECO:0000256" key="13">
    <source>
        <dbReference type="ARBA" id="ARBA00039126"/>
    </source>
</evidence>
<comment type="function">
    <text evidence="11">Catalyzes the reduction of prostaglandin-ethanolamide H(2) (prostamide H(2)) to prostamide F(2alpha) with NADPH as proton donor. Also able to reduce prostaglandin H(2) to prostaglandin F(2alpha).</text>
</comment>
<dbReference type="GO" id="GO:0047017">
    <property type="term" value="F:prostaglandin F synthase activity"/>
    <property type="evidence" value="ECO:0007669"/>
    <property type="project" value="TreeGrafter"/>
</dbReference>
<sequence>MASGLARLGSCAVQSALNGSSCTVDSFWKEQACVIALFRRFGCKFCRLEAANLSSMKPALDKRRIRLIGISFDKDGVKEFIDGNFFKGELYLDPERKTYQALSFKRVSMCSGFRSLFSKAGRKLNSEANAANISGNVSGDGWQTGGLLVVGKGGDILYHFAQEQVVNHPDYAKIMQVLQIDPNEVPKMNATACGDETCTKP</sequence>
<dbReference type="SUPFAM" id="SSF52833">
    <property type="entry name" value="Thioredoxin-like"/>
    <property type="match status" value="1"/>
</dbReference>
<dbReference type="EC" id="1.11.1.20" evidence="13"/>
<dbReference type="EMBL" id="JXXN02000592">
    <property type="protein sequence ID" value="THD26906.1"/>
    <property type="molecule type" value="Genomic_DNA"/>
</dbReference>
<evidence type="ECO:0000313" key="19">
    <source>
        <dbReference type="Proteomes" id="UP000230066"/>
    </source>
</evidence>
<evidence type="ECO:0000256" key="9">
    <source>
        <dbReference type="ARBA" id="ARBA00023098"/>
    </source>
</evidence>
<keyword evidence="10" id="KW-0275">Fatty acid biosynthesis</keyword>
<comment type="similarity">
    <text evidence="12">Belongs to the peroxiredoxin-like PRXL2 family. Prostamide/prostaglandin F synthase subfamily.</text>
</comment>
<evidence type="ECO:0000256" key="7">
    <source>
        <dbReference type="ARBA" id="ARBA00022857"/>
    </source>
</evidence>
<evidence type="ECO:0000256" key="4">
    <source>
        <dbReference type="ARBA" id="ARBA00022516"/>
    </source>
</evidence>
<dbReference type="GO" id="GO:0005829">
    <property type="term" value="C:cytosol"/>
    <property type="evidence" value="ECO:0007669"/>
    <property type="project" value="UniProtKB-SubCell"/>
</dbReference>
<dbReference type="InterPro" id="IPR036249">
    <property type="entry name" value="Thioredoxin-like_sf"/>
</dbReference>
<gene>
    <name evidence="18" type="ORF">D915_002143</name>
</gene>
<evidence type="ECO:0000256" key="8">
    <source>
        <dbReference type="ARBA" id="ARBA00023002"/>
    </source>
</evidence>
<reference evidence="18" key="1">
    <citation type="submission" date="2019-03" db="EMBL/GenBank/DDBJ databases">
        <title>Improved annotation for the trematode Fasciola hepatica.</title>
        <authorList>
            <person name="Choi Y.-J."/>
            <person name="Martin J."/>
            <person name="Mitreva M."/>
        </authorList>
    </citation>
    <scope>NUCLEOTIDE SEQUENCE [LARGE SCALE GENOMIC DNA]</scope>
</reference>
<evidence type="ECO:0000256" key="3">
    <source>
        <dbReference type="ARBA" id="ARBA00022501"/>
    </source>
</evidence>
<evidence type="ECO:0000256" key="2">
    <source>
        <dbReference type="ARBA" id="ARBA00022490"/>
    </source>
</evidence>
<dbReference type="CDD" id="cd02970">
    <property type="entry name" value="PRX_like2"/>
    <property type="match status" value="1"/>
</dbReference>
<dbReference type="Proteomes" id="UP000230066">
    <property type="component" value="Unassembled WGS sequence"/>
</dbReference>
<evidence type="ECO:0000256" key="1">
    <source>
        <dbReference type="ARBA" id="ARBA00004514"/>
    </source>
</evidence>
<dbReference type="Pfam" id="PF13911">
    <property type="entry name" value="AhpC-TSA_2"/>
    <property type="match status" value="1"/>
</dbReference>
<comment type="caution">
    <text evidence="18">The sequence shown here is derived from an EMBL/GenBank/DDBJ whole genome shotgun (WGS) entry which is preliminary data.</text>
</comment>